<dbReference type="PANTHER" id="PTHR13696:SF52">
    <property type="entry name" value="PARA FAMILY PROTEIN CT_582"/>
    <property type="match status" value="1"/>
</dbReference>
<sequence length="300" mass="32974">MSRDTSHIITLANIKGGVGKTTAVVNIAYLLATEFNKKVLVIDSDDQGNATKALGAREHFDPQTETLWYALNHKKSYKHVMVEGGYDNIWVVPSTKDLKGAQIAFGQSARGIKMFQRLLKGVEDDFDYVLIDTKPQINILLQSALAASTWFLIPSFPEPDSYDGFVDLLTECDEIVEDANDQLHCLGVLLTSVKKIPAHEAYIRFIQKHMKQAHVPLLKATIRSSNAIATGSLHSCPAVSLPGAYAIREDYIKVVRSIIRTVNKGGPVVRPDLEALGVLGSTDSGLMELEIKQNIESVTI</sequence>
<dbReference type="InterPro" id="IPR050678">
    <property type="entry name" value="DNA_Partitioning_ATPase"/>
</dbReference>
<proteinExistence type="predicted"/>
<dbReference type="STRING" id="1513793.SAMN06296036_15012"/>
<dbReference type="PANTHER" id="PTHR13696">
    <property type="entry name" value="P-LOOP CONTAINING NUCLEOSIDE TRIPHOSPHATE HYDROLASE"/>
    <property type="match status" value="1"/>
</dbReference>
<evidence type="ECO:0000259" key="1">
    <source>
        <dbReference type="Pfam" id="PF13614"/>
    </source>
</evidence>
<evidence type="ECO:0000313" key="3">
    <source>
        <dbReference type="Proteomes" id="UP000192907"/>
    </source>
</evidence>
<name>A0A1Y6CRP3_9BACT</name>
<dbReference type="RefSeq" id="WP_159455765.1">
    <property type="nucleotide sequence ID" value="NZ_FWZT01000050.1"/>
</dbReference>
<dbReference type="InterPro" id="IPR027417">
    <property type="entry name" value="P-loop_NTPase"/>
</dbReference>
<feature type="domain" description="AAA" evidence="1">
    <location>
        <begin position="7"/>
        <end position="184"/>
    </location>
</feature>
<dbReference type="CDD" id="cd02042">
    <property type="entry name" value="ParAB_family"/>
    <property type="match status" value="1"/>
</dbReference>
<dbReference type="Gene3D" id="3.40.50.300">
    <property type="entry name" value="P-loop containing nucleotide triphosphate hydrolases"/>
    <property type="match status" value="1"/>
</dbReference>
<gene>
    <name evidence="2" type="ORF">SAMN06296036_15012</name>
</gene>
<reference evidence="3" key="1">
    <citation type="submission" date="2017-04" db="EMBL/GenBank/DDBJ databases">
        <authorList>
            <person name="Varghese N."/>
            <person name="Submissions S."/>
        </authorList>
    </citation>
    <scope>NUCLEOTIDE SEQUENCE [LARGE SCALE GENOMIC DNA]</scope>
    <source>
        <strain evidence="3">RKEM611</strain>
    </source>
</reference>
<dbReference type="Proteomes" id="UP000192907">
    <property type="component" value="Unassembled WGS sequence"/>
</dbReference>
<dbReference type="SUPFAM" id="SSF52540">
    <property type="entry name" value="P-loop containing nucleoside triphosphate hydrolases"/>
    <property type="match status" value="1"/>
</dbReference>
<protein>
    <submittedName>
        <fullName evidence="2">Chromosome partitioning protein</fullName>
    </submittedName>
</protein>
<dbReference type="InterPro" id="IPR025669">
    <property type="entry name" value="AAA_dom"/>
</dbReference>
<dbReference type="EMBL" id="FWZT01000050">
    <property type="protein sequence ID" value="SMF83914.1"/>
    <property type="molecule type" value="Genomic_DNA"/>
</dbReference>
<organism evidence="2 3">
    <name type="scientific">Pseudobacteriovorax antillogorgiicola</name>
    <dbReference type="NCBI Taxonomy" id="1513793"/>
    <lineage>
        <taxon>Bacteria</taxon>
        <taxon>Pseudomonadati</taxon>
        <taxon>Bdellovibrionota</taxon>
        <taxon>Oligoflexia</taxon>
        <taxon>Oligoflexales</taxon>
        <taxon>Pseudobacteriovoracaceae</taxon>
        <taxon>Pseudobacteriovorax</taxon>
    </lineage>
</organism>
<dbReference type="Pfam" id="PF13614">
    <property type="entry name" value="AAA_31"/>
    <property type="match status" value="1"/>
</dbReference>
<accession>A0A1Y6CRP3</accession>
<keyword evidence="3" id="KW-1185">Reference proteome</keyword>
<dbReference type="AlphaFoldDB" id="A0A1Y6CRP3"/>
<evidence type="ECO:0000313" key="2">
    <source>
        <dbReference type="EMBL" id="SMF83914.1"/>
    </source>
</evidence>